<dbReference type="Proteomes" id="UP000254704">
    <property type="component" value="Unassembled WGS sequence"/>
</dbReference>
<accession>A0A379EST1</accession>
<evidence type="ECO:0000259" key="1">
    <source>
        <dbReference type="PROSITE" id="PS51707"/>
    </source>
</evidence>
<dbReference type="GO" id="GO:0046872">
    <property type="term" value="F:metal ion binding"/>
    <property type="evidence" value="ECO:0007669"/>
    <property type="project" value="TreeGrafter"/>
</dbReference>
<organism evidence="2 3">
    <name type="scientific">Pasteurella canis</name>
    <dbReference type="NCBI Taxonomy" id="753"/>
    <lineage>
        <taxon>Bacteria</taxon>
        <taxon>Pseudomonadati</taxon>
        <taxon>Pseudomonadota</taxon>
        <taxon>Gammaproteobacteria</taxon>
        <taxon>Pasteurellales</taxon>
        <taxon>Pasteurellaceae</taxon>
        <taxon>Pasteurella</taxon>
    </lineage>
</organism>
<feature type="domain" description="CYTH" evidence="1">
    <location>
        <begin position="2"/>
        <end position="201"/>
    </location>
</feature>
<dbReference type="PROSITE" id="PS51707">
    <property type="entry name" value="CYTH"/>
    <property type="match status" value="1"/>
</dbReference>
<evidence type="ECO:0000313" key="2">
    <source>
        <dbReference type="EMBL" id="SUC09287.1"/>
    </source>
</evidence>
<dbReference type="CDD" id="cd07756">
    <property type="entry name" value="CYTH-like_Pase_CHAD"/>
    <property type="match status" value="1"/>
</dbReference>
<dbReference type="Pfam" id="PF01928">
    <property type="entry name" value="CYTH"/>
    <property type="match status" value="1"/>
</dbReference>
<proteinExistence type="predicted"/>
<dbReference type="SMART" id="SM01118">
    <property type="entry name" value="CYTH"/>
    <property type="match status" value="1"/>
</dbReference>
<dbReference type="PANTHER" id="PTHR39569:SF1">
    <property type="entry name" value="INORGANIC TRIPHOSPHATASE"/>
    <property type="match status" value="1"/>
</dbReference>
<evidence type="ECO:0000313" key="3">
    <source>
        <dbReference type="Proteomes" id="UP000254704"/>
    </source>
</evidence>
<reference evidence="2 3" key="1">
    <citation type="submission" date="2018-06" db="EMBL/GenBank/DDBJ databases">
        <authorList>
            <consortium name="Pathogen Informatics"/>
            <person name="Doyle S."/>
        </authorList>
    </citation>
    <scope>NUCLEOTIDE SEQUENCE [LARGE SCALE GENOMIC DNA]</scope>
    <source>
        <strain evidence="2 3">NCTC11621</strain>
    </source>
</reference>
<dbReference type="InterPro" id="IPR039013">
    <property type="entry name" value="YgiF"/>
</dbReference>
<dbReference type="SUPFAM" id="SSF55154">
    <property type="entry name" value="CYTH-like phosphatases"/>
    <property type="match status" value="1"/>
</dbReference>
<protein>
    <submittedName>
        <fullName evidence="2">Adenylate cyclase</fullName>
    </submittedName>
</protein>
<dbReference type="GO" id="GO:0050355">
    <property type="term" value="F:inorganic triphosphate phosphatase activity"/>
    <property type="evidence" value="ECO:0007669"/>
    <property type="project" value="InterPro"/>
</dbReference>
<dbReference type="PANTHER" id="PTHR39569">
    <property type="entry name" value="INORGANIC TRIPHOSPHATASE"/>
    <property type="match status" value="1"/>
</dbReference>
<name>A0A379EST1_9PAST</name>
<dbReference type="EMBL" id="UGTV01000015">
    <property type="protein sequence ID" value="SUC09287.1"/>
    <property type="molecule type" value="Genomic_DNA"/>
</dbReference>
<dbReference type="Gene3D" id="2.40.320.10">
    <property type="entry name" value="Hypothetical Protein Pfu-838710-001"/>
    <property type="match status" value="1"/>
</dbReference>
<dbReference type="InterPro" id="IPR023577">
    <property type="entry name" value="CYTH_domain"/>
</dbReference>
<dbReference type="AlphaFoldDB" id="A0A379EST1"/>
<sequence>MSNEVELKLAVEPNFINFLHQKITGFRLLGNEKQFLGNCYYDTPEHLLAKQKMGLRVRQQNGQYTLTLKTDGEVKGGLHIRPEYNVTLPNAEPDLALLVKKCGVDVENLAQFKLQPIFSTDFERQSWLIECGAHTVIEIAFDLGQIKANDKQVPISEVEFELKSGNISDLLDFVAGLELEGNVRLSGASKAKRGYALAYAQQPVEVTHWLEKWREFLQVEQSTHNPIDKLSALFQLEQALIDETFTIESSYFNVDFLRTVERIGVFFNLYHYYIDQTVLLETIFNQRQSKCLSEVNANVLIDLLESNNELFVQIREIIRFHSETKNNQIALEKLKQVLQTGQYVKRMINLISLTLEH</sequence>
<dbReference type="InterPro" id="IPR033469">
    <property type="entry name" value="CYTH-like_dom_sf"/>
</dbReference>
<gene>
    <name evidence="2" type="ORF">NCTC11621_00468</name>
</gene>
<dbReference type="RefSeq" id="WP_115322457.1">
    <property type="nucleotide sequence ID" value="NZ_UGTV01000015.1"/>
</dbReference>